<keyword evidence="3" id="KW-1185">Reference proteome</keyword>
<proteinExistence type="predicted"/>
<evidence type="ECO:0000259" key="1">
    <source>
        <dbReference type="Pfam" id="PF00646"/>
    </source>
</evidence>
<evidence type="ECO:0000313" key="2">
    <source>
        <dbReference type="EMBL" id="KAJ6649609.1"/>
    </source>
</evidence>
<feature type="non-terminal residue" evidence="2">
    <location>
        <position position="187"/>
    </location>
</feature>
<dbReference type="EMBL" id="WJQU01000001">
    <property type="protein sequence ID" value="KAJ6649609.1"/>
    <property type="molecule type" value="Genomic_DNA"/>
</dbReference>
<protein>
    <recommendedName>
        <fullName evidence="1">F-box domain-containing protein</fullName>
    </recommendedName>
</protein>
<dbReference type="OrthoDB" id="2382755at2759"/>
<dbReference type="Proteomes" id="UP001151699">
    <property type="component" value="Chromosome A"/>
</dbReference>
<dbReference type="InterPro" id="IPR036047">
    <property type="entry name" value="F-box-like_dom_sf"/>
</dbReference>
<reference evidence="2" key="1">
    <citation type="submission" date="2022-07" db="EMBL/GenBank/DDBJ databases">
        <authorList>
            <person name="Trinca V."/>
            <person name="Uliana J.V.C."/>
            <person name="Torres T.T."/>
            <person name="Ward R.J."/>
            <person name="Monesi N."/>
        </authorList>
    </citation>
    <scope>NUCLEOTIDE SEQUENCE</scope>
    <source>
        <strain evidence="2">HSMRA1968</strain>
        <tissue evidence="2">Whole embryos</tissue>
    </source>
</reference>
<evidence type="ECO:0000313" key="3">
    <source>
        <dbReference type="Proteomes" id="UP001151699"/>
    </source>
</evidence>
<feature type="domain" description="F-box" evidence="1">
    <location>
        <begin position="48"/>
        <end position="74"/>
    </location>
</feature>
<name>A0A9Q0NHH1_9DIPT</name>
<dbReference type="AlphaFoldDB" id="A0A9Q0NHH1"/>
<dbReference type="InterPro" id="IPR001810">
    <property type="entry name" value="F-box_dom"/>
</dbReference>
<organism evidence="2 3">
    <name type="scientific">Pseudolycoriella hygida</name>
    <dbReference type="NCBI Taxonomy" id="35572"/>
    <lineage>
        <taxon>Eukaryota</taxon>
        <taxon>Metazoa</taxon>
        <taxon>Ecdysozoa</taxon>
        <taxon>Arthropoda</taxon>
        <taxon>Hexapoda</taxon>
        <taxon>Insecta</taxon>
        <taxon>Pterygota</taxon>
        <taxon>Neoptera</taxon>
        <taxon>Endopterygota</taxon>
        <taxon>Diptera</taxon>
        <taxon>Nematocera</taxon>
        <taxon>Sciaroidea</taxon>
        <taxon>Sciaridae</taxon>
        <taxon>Pseudolycoriella</taxon>
    </lineage>
</organism>
<sequence>MSIPELRDRIFRYLPLESIKAYLDKLLLVDTTHDSIDAVRKRVMSIPELRDRIFRYLPLESIKACRFVCHEWNATAGPLLIATSRIRFRNNCIKPDETRTPDKFIEEFQTGELLDKCNKFCFNSKDNWIEYDDLLRFIERFGDTMKELKIYRTYVRPSNALDQTDWIGLDQTDSATVDKIGNRSGFL</sequence>
<comment type="caution">
    <text evidence="2">The sequence shown here is derived from an EMBL/GenBank/DDBJ whole genome shotgun (WGS) entry which is preliminary data.</text>
</comment>
<dbReference type="CDD" id="cd09917">
    <property type="entry name" value="F-box_SF"/>
    <property type="match status" value="1"/>
</dbReference>
<dbReference type="Pfam" id="PF00646">
    <property type="entry name" value="F-box"/>
    <property type="match status" value="1"/>
</dbReference>
<gene>
    <name evidence="2" type="ORF">Bhyg_04847</name>
</gene>
<dbReference type="SUPFAM" id="SSF81383">
    <property type="entry name" value="F-box domain"/>
    <property type="match status" value="1"/>
</dbReference>
<accession>A0A9Q0NHH1</accession>